<accession>A0A7X5Y792</accession>
<proteinExistence type="predicted"/>
<dbReference type="EMBL" id="JAATJC010000001">
    <property type="protein sequence ID" value="NJC06508.1"/>
    <property type="molecule type" value="Genomic_DNA"/>
</dbReference>
<sequence>MSKFARAISVVASVVAVVAPLIPGGQIVGAVAAAVSATAGGIAVATAKQKRPGAVGGVNTVIIGANMPIPYAVGRTFVAGAQVYEDSGGTNAGGVVNAVKQQVRIITAAGPVDSFESFLADFVPISFSAGVYGGATGYYQNVLDNQVRYGARPETAHDYNVTPMPNWGSAYKLSGNASYRVAMWFDKDGERYSGGVPQFGMVGKWVKVYDPRKDSTYPGGSGAHRFDDEGTWEWSENGALHALAYARGRFIEKNADGSAKVPPVKILGCGFVKEAIELADFVEAANLAETNGWTCGGIVYDGPGISRWDNLKRFCETFAAQPVISGGRLRLKLFAPRPSLFTLTITDVVGELELRAMKPFQERRNSVIYRYRSEAHRWEHVQGEPVTVSTYLAEDGELRSEEVSYDLVQDKDQAAELAAARLIVDRQFGPLTLACKPRLMRYRPGEAGTVNIPEAGLINQKMVITGRQVDPATGVVTFTMESEPSEAEYAFALGQIGTAPPTPVIRSPEEVDQTASDFQPSGGLSDEQLAQIAALQGLVDGTVQFFYSPSEPGIGSGGVTITNLLFENGVDVLALENGTDLLQFEAAAGTGNAVEGDIWYNPDLSEWRQLEGGAWVIKPGFGAVGAALIAAAGVQALADGKATIFYSDSEPTANGIGDLWIKQGGAARTVKSWNGTAWELLSEIGAQVGSDVVPASTSYPVQTSATGAVKAGQLPRTISASLIRNGAAVTNGVTWHYRVVSGNFNGNTSAAGWIAVTGGGDLALDMTTVGASGAKIELRAVYLQTTRTAPVDIPIVSDALPSGGGGASGAGSASSISGFVPTTAASNTYGTSDNPLPVVTTGSAGTLAMTANITAALTGIATTASATPYGLFQYRTVGGTWTDAGAEEMGTEVTSYRDLETSTYEQQPGVLTFSREVTLSPNTSYETRLRLRDSSTARALSFTGSAGAQGA</sequence>
<gene>
    <name evidence="1" type="ORF">GGQ97_002301</name>
</gene>
<dbReference type="RefSeq" id="WP_168069761.1">
    <property type="nucleotide sequence ID" value="NZ_JAATJC010000001.1"/>
</dbReference>
<organism evidence="1 2">
    <name type="scientific">Sphingomonas kaistensis</name>
    <dbReference type="NCBI Taxonomy" id="298708"/>
    <lineage>
        <taxon>Bacteria</taxon>
        <taxon>Pseudomonadati</taxon>
        <taxon>Pseudomonadota</taxon>
        <taxon>Alphaproteobacteria</taxon>
        <taxon>Sphingomonadales</taxon>
        <taxon>Sphingomonadaceae</taxon>
        <taxon>Sphingomonas</taxon>
    </lineage>
</organism>
<keyword evidence="2" id="KW-1185">Reference proteome</keyword>
<evidence type="ECO:0000313" key="2">
    <source>
        <dbReference type="Proteomes" id="UP000558192"/>
    </source>
</evidence>
<reference evidence="1 2" key="1">
    <citation type="submission" date="2020-03" db="EMBL/GenBank/DDBJ databases">
        <title>Genomic Encyclopedia of Type Strains, Phase IV (KMG-IV): sequencing the most valuable type-strain genomes for metagenomic binning, comparative biology and taxonomic classification.</title>
        <authorList>
            <person name="Goeker M."/>
        </authorList>
    </citation>
    <scope>NUCLEOTIDE SEQUENCE [LARGE SCALE GENOMIC DNA]</scope>
    <source>
        <strain evidence="1 2">DSM 16846</strain>
    </source>
</reference>
<evidence type="ECO:0000313" key="1">
    <source>
        <dbReference type="EMBL" id="NJC06508.1"/>
    </source>
</evidence>
<dbReference type="AlphaFoldDB" id="A0A7X5Y792"/>
<evidence type="ECO:0008006" key="3">
    <source>
        <dbReference type="Google" id="ProtNLM"/>
    </source>
</evidence>
<protein>
    <recommendedName>
        <fullName evidence="3">Tip attachment protein J domain-containing protein</fullName>
    </recommendedName>
</protein>
<name>A0A7X5Y792_9SPHN</name>
<comment type="caution">
    <text evidence="1">The sequence shown here is derived from an EMBL/GenBank/DDBJ whole genome shotgun (WGS) entry which is preliminary data.</text>
</comment>
<dbReference type="Proteomes" id="UP000558192">
    <property type="component" value="Unassembled WGS sequence"/>
</dbReference>